<keyword evidence="7 11" id="KW-0862">Zinc</keyword>
<evidence type="ECO:0000256" key="6">
    <source>
        <dbReference type="ARBA" id="ARBA00022801"/>
    </source>
</evidence>
<evidence type="ECO:0000259" key="13">
    <source>
        <dbReference type="Pfam" id="PF01435"/>
    </source>
</evidence>
<proteinExistence type="inferred from homology"/>
<dbReference type="GO" id="GO:0004222">
    <property type="term" value="F:metalloendopeptidase activity"/>
    <property type="evidence" value="ECO:0007669"/>
    <property type="project" value="InterPro"/>
</dbReference>
<comment type="caution">
    <text evidence="14">The sequence shown here is derived from an EMBL/GenBank/DDBJ whole genome shotgun (WGS) entry which is preliminary data.</text>
</comment>
<comment type="cofactor">
    <cofactor evidence="11">
        <name>Zn(2+)</name>
        <dbReference type="ChEBI" id="CHEBI:29105"/>
    </cofactor>
    <text evidence="11">Binds 1 zinc ion per subunit.</text>
</comment>
<evidence type="ECO:0000256" key="11">
    <source>
        <dbReference type="RuleBase" id="RU003983"/>
    </source>
</evidence>
<dbReference type="PATRIC" id="fig|2702.100.peg.93"/>
<keyword evidence="3 11" id="KW-0645">Protease</keyword>
<dbReference type="InterPro" id="IPR050083">
    <property type="entry name" value="HtpX_protease"/>
</dbReference>
<dbReference type="CDD" id="cd07327">
    <property type="entry name" value="M48B_HtpX_like"/>
    <property type="match status" value="1"/>
</dbReference>
<evidence type="ECO:0000313" key="14">
    <source>
        <dbReference type="EMBL" id="KXA22874.1"/>
    </source>
</evidence>
<comment type="similarity">
    <text evidence="11">Belongs to the peptidase M48 family.</text>
</comment>
<dbReference type="PANTHER" id="PTHR43221">
    <property type="entry name" value="PROTEASE HTPX"/>
    <property type="match status" value="1"/>
</dbReference>
<evidence type="ECO:0000256" key="3">
    <source>
        <dbReference type="ARBA" id="ARBA00022670"/>
    </source>
</evidence>
<dbReference type="Proteomes" id="UP000070687">
    <property type="component" value="Unassembled WGS sequence"/>
</dbReference>
<gene>
    <name evidence="14" type="ORF">HMPREF3208_00102</name>
</gene>
<reference evidence="14 15" key="1">
    <citation type="submission" date="2016-01" db="EMBL/GenBank/DDBJ databases">
        <authorList>
            <person name="Oliw E.H."/>
        </authorList>
    </citation>
    <scope>NUCLEOTIDE SEQUENCE [LARGE SCALE GENOMIC DNA]</scope>
    <source>
        <strain evidence="14 15">PSS_7772B</strain>
    </source>
</reference>
<feature type="domain" description="Peptidase M48" evidence="13">
    <location>
        <begin position="80"/>
        <end position="290"/>
    </location>
</feature>
<organism evidence="14 15">
    <name type="scientific">Gardnerella vaginalis</name>
    <dbReference type="NCBI Taxonomy" id="2702"/>
    <lineage>
        <taxon>Bacteria</taxon>
        <taxon>Bacillati</taxon>
        <taxon>Actinomycetota</taxon>
        <taxon>Actinomycetes</taxon>
        <taxon>Bifidobacteriales</taxon>
        <taxon>Bifidobacteriaceae</taxon>
        <taxon>Gardnerella</taxon>
    </lineage>
</organism>
<keyword evidence="6 11" id="KW-0378">Hydrolase</keyword>
<protein>
    <submittedName>
        <fullName evidence="14">Peptidase, M48 family</fullName>
    </submittedName>
</protein>
<dbReference type="RefSeq" id="WP_016637618.1">
    <property type="nucleotide sequence ID" value="NZ_KQ956830.1"/>
</dbReference>
<evidence type="ECO:0000256" key="7">
    <source>
        <dbReference type="ARBA" id="ARBA00022833"/>
    </source>
</evidence>
<evidence type="ECO:0000256" key="4">
    <source>
        <dbReference type="ARBA" id="ARBA00022692"/>
    </source>
</evidence>
<evidence type="ECO:0000256" key="10">
    <source>
        <dbReference type="ARBA" id="ARBA00023136"/>
    </source>
</evidence>
<evidence type="ECO:0000256" key="9">
    <source>
        <dbReference type="ARBA" id="ARBA00023049"/>
    </source>
</evidence>
<evidence type="ECO:0000256" key="5">
    <source>
        <dbReference type="ARBA" id="ARBA00022723"/>
    </source>
</evidence>
<dbReference type="InterPro" id="IPR001915">
    <property type="entry name" value="Peptidase_M48"/>
</dbReference>
<feature type="transmembrane region" description="Helical" evidence="12">
    <location>
        <begin position="12"/>
        <end position="33"/>
    </location>
</feature>
<keyword evidence="2" id="KW-1003">Cell membrane</keyword>
<evidence type="ECO:0000256" key="12">
    <source>
        <dbReference type="SAM" id="Phobius"/>
    </source>
</evidence>
<keyword evidence="4 12" id="KW-0812">Transmembrane</keyword>
<dbReference type="PANTHER" id="PTHR43221:SF1">
    <property type="entry name" value="PROTEASE HTPX"/>
    <property type="match status" value="1"/>
</dbReference>
<evidence type="ECO:0000256" key="2">
    <source>
        <dbReference type="ARBA" id="ARBA00022475"/>
    </source>
</evidence>
<comment type="subcellular location">
    <subcellularLocation>
        <location evidence="1">Cell membrane</location>
        <topology evidence="1">Multi-pass membrane protein</topology>
    </subcellularLocation>
</comment>
<dbReference type="GO" id="GO:0005886">
    <property type="term" value="C:plasma membrane"/>
    <property type="evidence" value="ECO:0007669"/>
    <property type="project" value="UniProtKB-SubCell"/>
</dbReference>
<keyword evidence="5" id="KW-0479">Metal-binding</keyword>
<keyword evidence="9 11" id="KW-0482">Metalloprotease</keyword>
<dbReference type="GO" id="GO:0006508">
    <property type="term" value="P:proteolysis"/>
    <property type="evidence" value="ECO:0007669"/>
    <property type="project" value="UniProtKB-KW"/>
</dbReference>
<name>A0A133P2Q6_GARVA</name>
<dbReference type="GO" id="GO:0046872">
    <property type="term" value="F:metal ion binding"/>
    <property type="evidence" value="ECO:0007669"/>
    <property type="project" value="UniProtKB-KW"/>
</dbReference>
<evidence type="ECO:0000313" key="15">
    <source>
        <dbReference type="Proteomes" id="UP000070687"/>
    </source>
</evidence>
<evidence type="ECO:0000256" key="1">
    <source>
        <dbReference type="ARBA" id="ARBA00004651"/>
    </source>
</evidence>
<dbReference type="Pfam" id="PF01435">
    <property type="entry name" value="Peptidase_M48"/>
    <property type="match status" value="1"/>
</dbReference>
<sequence>MLKGVRAYQYNTLKAVLFFGILWLFLALCWVLTGASFTSLIWFVLLGFVVSASAYWCSSKLIIFAMRAVEVTEDEEPILYGIVRELSARIGKPMPRVMVSPCESPNAFAAGRSERHASICCTRGLLNILNERELRGVVSHELTHIYNHDILVSALATATATVLTYVGSLLMCIGNAHQHDVRKYCKFVGKGLNTLFAPVAALIMNVTIPASREFDADKAGSEITGDSAALASALNKITYGMQMHEMKSTAGLQAVASLMIIQPWDERASILVRLCANHPPVQERIGRLMRMAA</sequence>
<accession>A0A133P2Q6</accession>
<feature type="transmembrane region" description="Helical" evidence="12">
    <location>
        <begin position="39"/>
        <end position="57"/>
    </location>
</feature>
<evidence type="ECO:0000256" key="8">
    <source>
        <dbReference type="ARBA" id="ARBA00022989"/>
    </source>
</evidence>
<keyword evidence="8 12" id="KW-1133">Transmembrane helix</keyword>
<keyword evidence="10 12" id="KW-0472">Membrane</keyword>
<dbReference type="OrthoDB" id="15218at2"/>
<dbReference type="Gene3D" id="3.30.2010.10">
    <property type="entry name" value="Metalloproteases ('zincins'), catalytic domain"/>
    <property type="match status" value="1"/>
</dbReference>
<dbReference type="EMBL" id="LRQB01000005">
    <property type="protein sequence ID" value="KXA22874.1"/>
    <property type="molecule type" value="Genomic_DNA"/>
</dbReference>
<dbReference type="AlphaFoldDB" id="A0A133P2Q6"/>